<dbReference type="EMBL" id="CP111021">
    <property type="protein sequence ID" value="WAR17120.1"/>
    <property type="molecule type" value="Genomic_DNA"/>
</dbReference>
<feature type="domain" description="SRCR" evidence="4">
    <location>
        <begin position="231"/>
        <end position="264"/>
    </location>
</feature>
<dbReference type="PROSITE" id="PS00420">
    <property type="entry name" value="SRCR_1"/>
    <property type="match status" value="1"/>
</dbReference>
<dbReference type="Gene3D" id="3.10.250.10">
    <property type="entry name" value="SRCR-like domain"/>
    <property type="match status" value="2"/>
</dbReference>
<keyword evidence="1" id="KW-1015">Disulfide bond</keyword>
<feature type="domain" description="SRCR" evidence="4">
    <location>
        <begin position="326"/>
        <end position="375"/>
    </location>
</feature>
<keyword evidence="6" id="KW-1185">Reference proteome</keyword>
<evidence type="ECO:0000256" key="1">
    <source>
        <dbReference type="ARBA" id="ARBA00023157"/>
    </source>
</evidence>
<reference evidence="5" key="1">
    <citation type="submission" date="2022-11" db="EMBL/GenBank/DDBJ databases">
        <title>Centuries of genome instability and evolution in soft-shell clam transmissible cancer (bioRxiv).</title>
        <authorList>
            <person name="Hart S.F.M."/>
            <person name="Yonemitsu M.A."/>
            <person name="Giersch R.M."/>
            <person name="Beal B.F."/>
            <person name="Arriagada G."/>
            <person name="Davis B.W."/>
            <person name="Ostrander E.A."/>
            <person name="Goff S.P."/>
            <person name="Metzger M.J."/>
        </authorList>
    </citation>
    <scope>NUCLEOTIDE SEQUENCE</scope>
    <source>
        <strain evidence="5">MELC-2E11</strain>
        <tissue evidence="5">Siphon/mantle</tissue>
    </source>
</reference>
<protein>
    <submittedName>
        <fullName evidence="5">DMBT1-like protein</fullName>
    </submittedName>
</protein>
<dbReference type="PANTHER" id="PTHR48071">
    <property type="entry name" value="SRCR DOMAIN-CONTAINING PROTEIN"/>
    <property type="match status" value="1"/>
</dbReference>
<dbReference type="InterPro" id="IPR036772">
    <property type="entry name" value="SRCR-like_dom_sf"/>
</dbReference>
<dbReference type="Pfam" id="PF00530">
    <property type="entry name" value="SRCR"/>
    <property type="match status" value="1"/>
</dbReference>
<dbReference type="Proteomes" id="UP001164746">
    <property type="component" value="Chromosome 10"/>
</dbReference>
<feature type="region of interest" description="Disordered" evidence="3">
    <location>
        <begin position="21"/>
        <end position="52"/>
    </location>
</feature>
<evidence type="ECO:0000313" key="5">
    <source>
        <dbReference type="EMBL" id="WAR17120.1"/>
    </source>
</evidence>
<dbReference type="SUPFAM" id="SSF56487">
    <property type="entry name" value="SRCR-like"/>
    <property type="match status" value="2"/>
</dbReference>
<dbReference type="PROSITE" id="PS50287">
    <property type="entry name" value="SRCR_2"/>
    <property type="match status" value="3"/>
</dbReference>
<name>A0ABY7F4L3_MYAAR</name>
<sequence length="375" mass="41255">MDESVDVSTVNLSISADNTAQRSYRRTGEFDNPAFVGPRDPAAESTSTEGTTETRQLVYVGEAVLTNESWSDDFNEPLTPAYVRLQAIFIAEMDELFQRNASTIARNSDAQTVRVYHIPSAVTVYHIAGTRQTSLDVLGWTETVSLASSYVPATLSVYQRYLGVTAFHIVLTVQTNDFEVRLIDGQTDTTGTTRRGRVELRPAGSDVDYGTVCDGPVDVPEPPDIGQGLAVRLARGSTCLEGQVHVRHAGEWRPVCDDGFGEREYLLRSSGFGSLRLVTSNGSEIWGSETKPTELENMWIHHCVDLQGDSSRNEDATVFQGEQPAVRLVGGENQYEGRVEVFHDGEWGTVCDDSWDAKDAAVVCKQLGFRFVISL</sequence>
<dbReference type="PANTHER" id="PTHR48071:SF24">
    <property type="entry name" value="DELETED IN MALIGNANT BRAIN TUMORS 1 PROTEIN-LIKE"/>
    <property type="match status" value="1"/>
</dbReference>
<accession>A0ABY7F4L3</accession>
<gene>
    <name evidence="5" type="ORF">MAR_031714</name>
</gene>
<organism evidence="5 6">
    <name type="scientific">Mya arenaria</name>
    <name type="common">Soft-shell clam</name>
    <dbReference type="NCBI Taxonomy" id="6604"/>
    <lineage>
        <taxon>Eukaryota</taxon>
        <taxon>Metazoa</taxon>
        <taxon>Spiralia</taxon>
        <taxon>Lophotrochozoa</taxon>
        <taxon>Mollusca</taxon>
        <taxon>Bivalvia</taxon>
        <taxon>Autobranchia</taxon>
        <taxon>Heteroconchia</taxon>
        <taxon>Euheterodonta</taxon>
        <taxon>Imparidentia</taxon>
        <taxon>Neoheterodontei</taxon>
        <taxon>Myida</taxon>
        <taxon>Myoidea</taxon>
        <taxon>Myidae</taxon>
        <taxon>Mya</taxon>
    </lineage>
</organism>
<evidence type="ECO:0000313" key="6">
    <source>
        <dbReference type="Proteomes" id="UP001164746"/>
    </source>
</evidence>
<dbReference type="SMART" id="SM00202">
    <property type="entry name" value="SR"/>
    <property type="match status" value="1"/>
</dbReference>
<comment type="caution">
    <text evidence="2">Lacks conserved residue(s) required for the propagation of feature annotation.</text>
</comment>
<dbReference type="InterPro" id="IPR001190">
    <property type="entry name" value="SRCR"/>
</dbReference>
<proteinExistence type="predicted"/>
<dbReference type="PRINTS" id="PR00258">
    <property type="entry name" value="SPERACTRCPTR"/>
</dbReference>
<evidence type="ECO:0000256" key="3">
    <source>
        <dbReference type="SAM" id="MobiDB-lite"/>
    </source>
</evidence>
<evidence type="ECO:0000256" key="2">
    <source>
        <dbReference type="PROSITE-ProRule" id="PRU00196"/>
    </source>
</evidence>
<feature type="domain" description="SRCR" evidence="4">
    <location>
        <begin position="180"/>
        <end position="214"/>
    </location>
</feature>
<evidence type="ECO:0000259" key="4">
    <source>
        <dbReference type="PROSITE" id="PS50287"/>
    </source>
</evidence>